<evidence type="ECO:0000313" key="2">
    <source>
        <dbReference type="EMBL" id="TYH25023.1"/>
    </source>
</evidence>
<dbReference type="AlphaFoldDB" id="A0A5D2H3S3"/>
<feature type="region of interest" description="Disordered" evidence="1">
    <location>
        <begin position="20"/>
        <end position="49"/>
    </location>
</feature>
<dbReference type="Proteomes" id="UP000323506">
    <property type="component" value="Chromosome A03"/>
</dbReference>
<sequence>MGLIISLCVCSFKLRTSSLRTRRDPHRTSSRNPSHLAPTLRSAVGNYGF</sequence>
<organism evidence="2 3">
    <name type="scientific">Gossypium darwinii</name>
    <name type="common">Darwin's cotton</name>
    <name type="synonym">Gossypium barbadense var. darwinii</name>
    <dbReference type="NCBI Taxonomy" id="34276"/>
    <lineage>
        <taxon>Eukaryota</taxon>
        <taxon>Viridiplantae</taxon>
        <taxon>Streptophyta</taxon>
        <taxon>Embryophyta</taxon>
        <taxon>Tracheophyta</taxon>
        <taxon>Spermatophyta</taxon>
        <taxon>Magnoliopsida</taxon>
        <taxon>eudicotyledons</taxon>
        <taxon>Gunneridae</taxon>
        <taxon>Pentapetalae</taxon>
        <taxon>rosids</taxon>
        <taxon>malvids</taxon>
        <taxon>Malvales</taxon>
        <taxon>Malvaceae</taxon>
        <taxon>Malvoideae</taxon>
        <taxon>Gossypium</taxon>
    </lineage>
</organism>
<keyword evidence="3" id="KW-1185">Reference proteome</keyword>
<reference evidence="2 3" key="1">
    <citation type="submission" date="2019-06" db="EMBL/GenBank/DDBJ databases">
        <title>WGS assembly of Gossypium darwinii.</title>
        <authorList>
            <person name="Chen Z.J."/>
            <person name="Sreedasyam A."/>
            <person name="Ando A."/>
            <person name="Song Q."/>
            <person name="De L."/>
            <person name="Hulse-Kemp A."/>
            <person name="Ding M."/>
            <person name="Ye W."/>
            <person name="Kirkbride R."/>
            <person name="Jenkins J."/>
            <person name="Plott C."/>
            <person name="Lovell J."/>
            <person name="Lin Y.-M."/>
            <person name="Vaughn R."/>
            <person name="Liu B."/>
            <person name="Li W."/>
            <person name="Simpson S."/>
            <person name="Scheffler B."/>
            <person name="Saski C."/>
            <person name="Grover C."/>
            <person name="Hu G."/>
            <person name="Conover J."/>
            <person name="Carlson J."/>
            <person name="Shu S."/>
            <person name="Boston L."/>
            <person name="Williams M."/>
            <person name="Peterson D."/>
            <person name="Mcgee K."/>
            <person name="Jones D."/>
            <person name="Wendel J."/>
            <person name="Stelly D."/>
            <person name="Grimwood J."/>
            <person name="Schmutz J."/>
        </authorList>
    </citation>
    <scope>NUCLEOTIDE SEQUENCE [LARGE SCALE GENOMIC DNA]</scope>
    <source>
        <strain evidence="2">1808015.09</strain>
    </source>
</reference>
<dbReference type="EMBL" id="CM017690">
    <property type="protein sequence ID" value="TYH25023.1"/>
    <property type="molecule type" value="Genomic_DNA"/>
</dbReference>
<evidence type="ECO:0000313" key="3">
    <source>
        <dbReference type="Proteomes" id="UP000323506"/>
    </source>
</evidence>
<gene>
    <name evidence="2" type="ORF">ES288_A03G136900v1</name>
</gene>
<protein>
    <submittedName>
        <fullName evidence="2">Uncharacterized protein</fullName>
    </submittedName>
</protein>
<evidence type="ECO:0000256" key="1">
    <source>
        <dbReference type="SAM" id="MobiDB-lite"/>
    </source>
</evidence>
<accession>A0A5D2H3S3</accession>
<name>A0A5D2H3S3_GOSDA</name>
<proteinExistence type="predicted"/>